<evidence type="ECO:0000313" key="2">
    <source>
        <dbReference type="EMBL" id="OZI17263.1"/>
    </source>
</evidence>
<name>A0A261QYU7_9BORD</name>
<feature type="transmembrane region" description="Helical" evidence="1">
    <location>
        <begin position="132"/>
        <end position="149"/>
    </location>
</feature>
<dbReference type="RefSeq" id="WP_094797307.1">
    <property type="nucleotide sequence ID" value="NZ_NEVK01000007.1"/>
</dbReference>
<dbReference type="EMBL" id="NEVK01000007">
    <property type="protein sequence ID" value="OZI17263.1"/>
    <property type="molecule type" value="Genomic_DNA"/>
</dbReference>
<sequence length="152" mass="16419">MGRLSYSIRQAMASGSVASIVSTAVLAGCGTRDCRSAYAPVNAVSHWLWRDTAVYQQRATLRYTLAGYVIHHAMSILWAVAYEAWLGKRPRPAWQACTAGLGVAGAACLVDLKATPQRLTPGFERRLSGPSLAGVYVAFGIGLALMRIVRRH</sequence>
<feature type="transmembrane region" description="Helical" evidence="1">
    <location>
        <begin position="93"/>
        <end position="112"/>
    </location>
</feature>
<accession>A0A261QYU7</accession>
<gene>
    <name evidence="2" type="ORF">CAL19_15650</name>
</gene>
<dbReference type="Proteomes" id="UP000216947">
    <property type="component" value="Unassembled WGS sequence"/>
</dbReference>
<proteinExistence type="predicted"/>
<dbReference type="AlphaFoldDB" id="A0A261QYU7"/>
<feature type="transmembrane region" description="Helical" evidence="1">
    <location>
        <begin position="60"/>
        <end position="81"/>
    </location>
</feature>
<keyword evidence="1" id="KW-1133">Transmembrane helix</keyword>
<organism evidence="2 3">
    <name type="scientific">Bordetella genomosp. 7</name>
    <dbReference type="NCBI Taxonomy" id="1416805"/>
    <lineage>
        <taxon>Bacteria</taxon>
        <taxon>Pseudomonadati</taxon>
        <taxon>Pseudomonadota</taxon>
        <taxon>Betaproteobacteria</taxon>
        <taxon>Burkholderiales</taxon>
        <taxon>Alcaligenaceae</taxon>
        <taxon>Bordetella</taxon>
    </lineage>
</organism>
<comment type="caution">
    <text evidence="2">The sequence shown here is derived from an EMBL/GenBank/DDBJ whole genome shotgun (WGS) entry which is preliminary data.</text>
</comment>
<protein>
    <recommendedName>
        <fullName evidence="4">DUF2938 domain-containing protein</fullName>
    </recommendedName>
</protein>
<evidence type="ECO:0008006" key="4">
    <source>
        <dbReference type="Google" id="ProtNLM"/>
    </source>
</evidence>
<reference evidence="3" key="1">
    <citation type="submission" date="2017-05" db="EMBL/GenBank/DDBJ databases">
        <title>Complete and WGS of Bordetella genogroups.</title>
        <authorList>
            <person name="Spilker T."/>
            <person name="Lipuma J."/>
        </authorList>
    </citation>
    <scope>NUCLEOTIDE SEQUENCE [LARGE SCALE GENOMIC DNA]</scope>
    <source>
        <strain evidence="3">AU18089</strain>
    </source>
</reference>
<keyword evidence="1" id="KW-0472">Membrane</keyword>
<evidence type="ECO:0000256" key="1">
    <source>
        <dbReference type="SAM" id="Phobius"/>
    </source>
</evidence>
<keyword evidence="3" id="KW-1185">Reference proteome</keyword>
<evidence type="ECO:0000313" key="3">
    <source>
        <dbReference type="Proteomes" id="UP000216947"/>
    </source>
</evidence>
<keyword evidence="1" id="KW-0812">Transmembrane</keyword>
<dbReference type="PROSITE" id="PS51257">
    <property type="entry name" value="PROKAR_LIPOPROTEIN"/>
    <property type="match status" value="1"/>
</dbReference>